<dbReference type="RefSeq" id="WP_249585865.1">
    <property type="nucleotide sequence ID" value="NZ_BAAAQL010000002.1"/>
</dbReference>
<reference evidence="1 2" key="1">
    <citation type="submission" date="2022-05" db="EMBL/GenBank/DDBJ databases">
        <authorList>
            <person name="Zhou X."/>
            <person name="Li K."/>
            <person name="Man Y."/>
        </authorList>
    </citation>
    <scope>NUCLEOTIDE SEQUENCE [LARGE SCALE GENOMIC DNA]</scope>
    <source>
        <strain evidence="1 2">MS405</strain>
    </source>
</reference>
<evidence type="ECO:0000313" key="2">
    <source>
        <dbReference type="Proteomes" id="UP000829992"/>
    </source>
</evidence>
<dbReference type="EMBL" id="CP097289">
    <property type="protein sequence ID" value="UQT54369.1"/>
    <property type="molecule type" value="Genomic_DNA"/>
</dbReference>
<accession>A0ABY4PNE1</accession>
<sequence>MSPNAPKTPARQIRIGDTWYDFDAAAKAMGTERAAVIRELIDWYIREPGAKLPARPDRSVIEAARTQRAKEGQE</sequence>
<keyword evidence="2" id="KW-1185">Reference proteome</keyword>
<proteinExistence type="predicted"/>
<organism evidence="1 2">
    <name type="scientific">Streptomyces durmitorensis</name>
    <dbReference type="NCBI Taxonomy" id="319947"/>
    <lineage>
        <taxon>Bacteria</taxon>
        <taxon>Bacillati</taxon>
        <taxon>Actinomycetota</taxon>
        <taxon>Actinomycetes</taxon>
        <taxon>Kitasatosporales</taxon>
        <taxon>Streptomycetaceae</taxon>
        <taxon>Streptomyces</taxon>
    </lineage>
</organism>
<gene>
    <name evidence="1" type="ORF">M4V62_04300</name>
</gene>
<evidence type="ECO:0000313" key="1">
    <source>
        <dbReference type="EMBL" id="UQT54369.1"/>
    </source>
</evidence>
<name>A0ABY4PNE1_9ACTN</name>
<dbReference type="Proteomes" id="UP000829992">
    <property type="component" value="Chromosome"/>
</dbReference>
<evidence type="ECO:0008006" key="3">
    <source>
        <dbReference type="Google" id="ProtNLM"/>
    </source>
</evidence>
<protein>
    <recommendedName>
        <fullName evidence="3">Ribbon-helix-helix protein CopG domain-containing protein</fullName>
    </recommendedName>
</protein>